<sequence length="85" mass="9736">MANSMQPINAQILRTELNQRIVKFFFVKKDGSLREVHGTTKLAHVPADRHPQGIRETPASVITFWDLLAGDWRSAKVETQFFIND</sequence>
<protein>
    <submittedName>
        <fullName evidence="1">WYL domain containing protein</fullName>
    </submittedName>
</protein>
<dbReference type="InterPro" id="IPR024401">
    <property type="entry name" value="WYL_prot"/>
</dbReference>
<accession>A0A6J5SV17</accession>
<organism evidence="1">
    <name type="scientific">uncultured Caudovirales phage</name>
    <dbReference type="NCBI Taxonomy" id="2100421"/>
    <lineage>
        <taxon>Viruses</taxon>
        <taxon>Duplodnaviria</taxon>
        <taxon>Heunggongvirae</taxon>
        <taxon>Uroviricota</taxon>
        <taxon>Caudoviricetes</taxon>
        <taxon>Peduoviridae</taxon>
        <taxon>Maltschvirus</taxon>
        <taxon>Maltschvirus maltsch</taxon>
    </lineage>
</organism>
<gene>
    <name evidence="1" type="ORF">UFOVP1604_173</name>
</gene>
<evidence type="ECO:0000313" key="1">
    <source>
        <dbReference type="EMBL" id="CAB4219090.1"/>
    </source>
</evidence>
<dbReference type="EMBL" id="LR797474">
    <property type="protein sequence ID" value="CAB4219090.1"/>
    <property type="molecule type" value="Genomic_DNA"/>
</dbReference>
<dbReference type="Pfam" id="PF10902">
    <property type="entry name" value="WYL_2"/>
    <property type="match status" value="1"/>
</dbReference>
<reference evidence="1" key="1">
    <citation type="submission" date="2020-05" db="EMBL/GenBank/DDBJ databases">
        <authorList>
            <person name="Chiriac C."/>
            <person name="Salcher M."/>
            <person name="Ghai R."/>
            <person name="Kavagutti S V."/>
        </authorList>
    </citation>
    <scope>NUCLEOTIDE SEQUENCE</scope>
</reference>
<proteinExistence type="predicted"/>
<name>A0A6J5SV17_9CAUD</name>